<keyword evidence="1" id="KW-0812">Transmembrane</keyword>
<organism evidence="2 3">
    <name type="scientific">Methanorbis furvi</name>
    <dbReference type="NCBI Taxonomy" id="3028299"/>
    <lineage>
        <taxon>Archaea</taxon>
        <taxon>Methanobacteriati</taxon>
        <taxon>Methanobacteriota</taxon>
        <taxon>Stenosarchaea group</taxon>
        <taxon>Methanomicrobia</taxon>
        <taxon>Methanomicrobiales</taxon>
        <taxon>Methanocorpusculaceae</taxon>
        <taxon>Methanorbis</taxon>
    </lineage>
</organism>
<keyword evidence="3" id="KW-1185">Reference proteome</keyword>
<proteinExistence type="predicted"/>
<feature type="transmembrane region" description="Helical" evidence="1">
    <location>
        <begin position="14"/>
        <end position="39"/>
    </location>
</feature>
<dbReference type="EMBL" id="JAWDKA010000011">
    <property type="protein sequence ID" value="MDV0442557.1"/>
    <property type="molecule type" value="Genomic_DNA"/>
</dbReference>
<name>A0AAE4MEN5_9EURY</name>
<reference evidence="2" key="1">
    <citation type="submission" date="2023-06" db="EMBL/GenBank/DDBJ databases">
        <title>Genome sequence of Methancorpusculaceae sp. Ag1.</title>
        <authorList>
            <person name="Protasov E."/>
            <person name="Platt K."/>
            <person name="Poehlein A."/>
            <person name="Daniel R."/>
            <person name="Brune A."/>
        </authorList>
    </citation>
    <scope>NUCLEOTIDE SEQUENCE</scope>
    <source>
        <strain evidence="2">Ag1</strain>
    </source>
</reference>
<dbReference type="AlphaFoldDB" id="A0AAE4MEN5"/>
<keyword evidence="1" id="KW-1133">Transmembrane helix</keyword>
<sequence length="404" mass="43761">MGSSPSQDAAVSPAIGTILLVAFTVVFVVIVTVIAMGLADGMFDMKQVGLTLKPYAVGGNNPEHGIGIIVHGGADAADLVSLSAVITGPKLIYAKTQNNSVEGPQVGQEYRMAAYVDPKILEQVQRGNYTDLVTLITTGKDSVVEMECYATVTGKFRDGSEQVLLMQKVIIPVIPGADGGMSDPNGWISVVPYYISDVYPAHGFMIIILNDSVKGLGHPSFKVTEGENKNQEVEVTEVKMVEDKNYYTYDLSPTKVSNWTKTPYPDSWVLGELTGNVTVNVIFDTTSEKVTVGPITIPPRKNIFENKSKVAGTLNKNGNQITVTFKPTTTLKDENPNFIVFYSGNTTAPVYKNQISNYPSSATFSLPNDLASHNGENLDVFVLVKIDVTQVWYKVASEPVSKFL</sequence>
<keyword evidence="1" id="KW-0472">Membrane</keyword>
<dbReference type="RefSeq" id="WP_338094981.1">
    <property type="nucleotide sequence ID" value="NZ_JAWDKA010000011.1"/>
</dbReference>
<evidence type="ECO:0000313" key="3">
    <source>
        <dbReference type="Proteomes" id="UP001273136"/>
    </source>
</evidence>
<dbReference type="Proteomes" id="UP001273136">
    <property type="component" value="Unassembled WGS sequence"/>
</dbReference>
<evidence type="ECO:0000313" key="2">
    <source>
        <dbReference type="EMBL" id="MDV0442557.1"/>
    </source>
</evidence>
<evidence type="ECO:0000256" key="1">
    <source>
        <dbReference type="SAM" id="Phobius"/>
    </source>
</evidence>
<gene>
    <name evidence="2" type="ORF">McpAg1_18040</name>
</gene>
<protein>
    <recommendedName>
        <fullName evidence="4">Archaeal Type IV pilin N-terminal domain-containing protein</fullName>
    </recommendedName>
</protein>
<accession>A0AAE4MEN5</accession>
<evidence type="ECO:0008006" key="4">
    <source>
        <dbReference type="Google" id="ProtNLM"/>
    </source>
</evidence>
<comment type="caution">
    <text evidence="2">The sequence shown here is derived from an EMBL/GenBank/DDBJ whole genome shotgun (WGS) entry which is preliminary data.</text>
</comment>